<feature type="signal peptide" evidence="4">
    <location>
        <begin position="1"/>
        <end position="25"/>
    </location>
</feature>
<dbReference type="GO" id="GO:0043709">
    <property type="term" value="P:cell adhesion involved in single-species biofilm formation"/>
    <property type="evidence" value="ECO:0007669"/>
    <property type="project" value="TreeGrafter"/>
</dbReference>
<keyword evidence="3" id="KW-0472">Membrane</keyword>
<evidence type="ECO:0000256" key="4">
    <source>
        <dbReference type="SAM" id="SignalP"/>
    </source>
</evidence>
<comment type="caution">
    <text evidence="6">The sequence shown here is derived from an EMBL/GenBank/DDBJ whole genome shotgun (WGS) entry which is preliminary data.</text>
</comment>
<dbReference type="SMART" id="SM00267">
    <property type="entry name" value="GGDEF"/>
    <property type="match status" value="1"/>
</dbReference>
<evidence type="ECO:0000313" key="7">
    <source>
        <dbReference type="Proteomes" id="UP000586119"/>
    </source>
</evidence>
<keyword evidence="4" id="KW-0732">Signal</keyword>
<dbReference type="Gene3D" id="3.30.70.270">
    <property type="match status" value="1"/>
</dbReference>
<evidence type="ECO:0000313" key="6">
    <source>
        <dbReference type="EMBL" id="NYS59326.1"/>
    </source>
</evidence>
<dbReference type="GO" id="GO:1902201">
    <property type="term" value="P:negative regulation of bacterial-type flagellum-dependent cell motility"/>
    <property type="evidence" value="ECO:0007669"/>
    <property type="project" value="TreeGrafter"/>
</dbReference>
<feature type="transmembrane region" description="Helical" evidence="3">
    <location>
        <begin position="185"/>
        <end position="204"/>
    </location>
</feature>
<dbReference type="GO" id="GO:0005886">
    <property type="term" value="C:plasma membrane"/>
    <property type="evidence" value="ECO:0007669"/>
    <property type="project" value="TreeGrafter"/>
</dbReference>
<feature type="transmembrane region" description="Helical" evidence="3">
    <location>
        <begin position="300"/>
        <end position="321"/>
    </location>
</feature>
<evidence type="ECO:0000259" key="5">
    <source>
        <dbReference type="PROSITE" id="PS50887"/>
    </source>
</evidence>
<keyword evidence="3" id="KW-0812">Transmembrane</keyword>
<evidence type="ECO:0000256" key="2">
    <source>
        <dbReference type="ARBA" id="ARBA00012528"/>
    </source>
</evidence>
<keyword evidence="7" id="KW-1185">Reference proteome</keyword>
<dbReference type="NCBIfam" id="TIGR00254">
    <property type="entry name" value="GGDEF"/>
    <property type="match status" value="1"/>
</dbReference>
<feature type="transmembrane region" description="Helical" evidence="3">
    <location>
        <begin position="211"/>
        <end position="227"/>
    </location>
</feature>
<dbReference type="CDD" id="cd01949">
    <property type="entry name" value="GGDEF"/>
    <property type="match status" value="1"/>
</dbReference>
<dbReference type="AlphaFoldDB" id="A0A7Z0LHY7"/>
<feature type="chain" id="PRO_5031291916" description="diguanylate cyclase" evidence="4">
    <location>
        <begin position="26"/>
        <end position="587"/>
    </location>
</feature>
<feature type="domain" description="GGDEF" evidence="5">
    <location>
        <begin position="448"/>
        <end position="582"/>
    </location>
</feature>
<dbReference type="EC" id="2.7.7.65" evidence="2"/>
<reference evidence="6 7" key="1">
    <citation type="journal article" date="2015" name="Int. J. Syst. Evol. Microbiol.">
        <title>Halomonas salicampi sp. nov., a halotolerant and alkalitolerant bacterium isolated from a saltern soil.</title>
        <authorList>
            <person name="Lee J.C."/>
            <person name="Kim Y.S."/>
            <person name="Yun B.S."/>
            <person name="Whang K.S."/>
        </authorList>
    </citation>
    <scope>NUCLEOTIDE SEQUENCE [LARGE SCALE GENOMIC DNA]</scope>
    <source>
        <strain evidence="6 7">BH103</strain>
    </source>
</reference>
<dbReference type="InterPro" id="IPR000160">
    <property type="entry name" value="GGDEF_dom"/>
</dbReference>
<protein>
    <recommendedName>
        <fullName evidence="2">diguanylate cyclase</fullName>
        <ecNumber evidence="2">2.7.7.65</ecNumber>
    </recommendedName>
</protein>
<dbReference type="PANTHER" id="PTHR45138">
    <property type="entry name" value="REGULATORY COMPONENTS OF SENSORY TRANSDUCTION SYSTEM"/>
    <property type="match status" value="1"/>
</dbReference>
<dbReference type="PROSITE" id="PS51257">
    <property type="entry name" value="PROKAR_LIPOPROTEIN"/>
    <property type="match status" value="1"/>
</dbReference>
<comment type="cofactor">
    <cofactor evidence="1">
        <name>Mg(2+)</name>
        <dbReference type="ChEBI" id="CHEBI:18420"/>
    </cofactor>
</comment>
<dbReference type="GO" id="GO:0052621">
    <property type="term" value="F:diguanylate cyclase activity"/>
    <property type="evidence" value="ECO:0007669"/>
    <property type="project" value="UniProtKB-EC"/>
</dbReference>
<dbReference type="SUPFAM" id="SSF55073">
    <property type="entry name" value="Nucleotide cyclase"/>
    <property type="match status" value="1"/>
</dbReference>
<organism evidence="6 7">
    <name type="scientific">Vreelandella salicampi</name>
    <dbReference type="NCBI Taxonomy" id="1449798"/>
    <lineage>
        <taxon>Bacteria</taxon>
        <taxon>Pseudomonadati</taxon>
        <taxon>Pseudomonadota</taxon>
        <taxon>Gammaproteobacteria</taxon>
        <taxon>Oceanospirillales</taxon>
        <taxon>Halomonadaceae</taxon>
        <taxon>Vreelandella</taxon>
    </lineage>
</organism>
<dbReference type="Pfam" id="PF00990">
    <property type="entry name" value="GGDEF"/>
    <property type="match status" value="1"/>
</dbReference>
<dbReference type="InterPro" id="IPR050469">
    <property type="entry name" value="Diguanylate_Cyclase"/>
</dbReference>
<dbReference type="FunFam" id="3.30.70.270:FF:000001">
    <property type="entry name" value="Diguanylate cyclase domain protein"/>
    <property type="match status" value="1"/>
</dbReference>
<name>A0A7Z0LHY7_9GAMM</name>
<proteinExistence type="predicted"/>
<dbReference type="Proteomes" id="UP000586119">
    <property type="component" value="Unassembled WGS sequence"/>
</dbReference>
<feature type="transmembrane region" description="Helical" evidence="3">
    <location>
        <begin position="272"/>
        <end position="294"/>
    </location>
</feature>
<feature type="transmembrane region" description="Helical" evidence="3">
    <location>
        <begin position="362"/>
        <end position="382"/>
    </location>
</feature>
<dbReference type="PANTHER" id="PTHR45138:SF24">
    <property type="entry name" value="DIGUANYLATE CYCLASE DGCC-RELATED"/>
    <property type="match status" value="1"/>
</dbReference>
<accession>A0A7Z0LHY7</accession>
<keyword evidence="3" id="KW-1133">Transmembrane helix</keyword>
<gene>
    <name evidence="6" type="ORF">HZS81_00880</name>
</gene>
<evidence type="ECO:0000256" key="1">
    <source>
        <dbReference type="ARBA" id="ARBA00001946"/>
    </source>
</evidence>
<dbReference type="InterPro" id="IPR043128">
    <property type="entry name" value="Rev_trsase/Diguanyl_cyclase"/>
</dbReference>
<evidence type="ECO:0000256" key="3">
    <source>
        <dbReference type="SAM" id="Phobius"/>
    </source>
</evidence>
<dbReference type="EMBL" id="JACCDF010000001">
    <property type="protein sequence ID" value="NYS59326.1"/>
    <property type="molecule type" value="Genomic_DNA"/>
</dbReference>
<dbReference type="InterPro" id="IPR029787">
    <property type="entry name" value="Nucleotide_cyclase"/>
</dbReference>
<feature type="transmembrane region" description="Helical" evidence="3">
    <location>
        <begin position="247"/>
        <end position="265"/>
    </location>
</feature>
<dbReference type="PROSITE" id="PS50887">
    <property type="entry name" value="GGDEF"/>
    <property type="match status" value="1"/>
</dbReference>
<sequence length="587" mass="66233">MRMRIRLLQWMTFVMLLLSCGCVLADTPPSPLTPWEFRWGDAPHAPQTEHGKTAWLNDKSMAWQPIDFPANPPGREGQQHVWFRTVLPEGEWRDPVLYITSIDLIAQIYLGDELIYQHGEFDAEGKGNFAGWPWHMVELPEDFAGKPMYIRVFSYYTEIGLWGEVQLMDRIDGLHKVIKHSATDLAVSAFSLVIAILAGIFALIGPKRRGFAAIALFTFSAGLMLLAEAPARQLIAEGPMAWETLRASSYYMLPVAMGLLLNFWLEGRSRRWVAYFWQLHLAYLVSAIGLVKAGAISLSLTFPVFDLLLAVTLPLMLLIALRRFSRMGIEQRFLVLSFSFFALLLLADMLVAHGFISWRIVPLSVGTLVFSIAVVGISLWRYRETQRQLAQMNQTLEDKVFARTAELDRLVNELKELSMQDSLTGLSNRRHFDSLLDHEFRRAERHGDRLSLLMLDLDYFKRVNDTLGHDAGDAVLTDVAALLKHHFRGADVVCRMGGEEFVALLPGVTMRDAEARANALLEIVRHHEFRYEGCLIEPLTLSCGVATYPDHANNPKQLLIKADEALYQAKNSGRDCCVICTPSVVTG</sequence>
<dbReference type="RefSeq" id="WP_179928668.1">
    <property type="nucleotide sequence ID" value="NZ_JACCDF010000001.1"/>
</dbReference>
<feature type="transmembrane region" description="Helical" evidence="3">
    <location>
        <begin position="333"/>
        <end position="356"/>
    </location>
</feature>